<name>A0ABS6XFZ2_9BACT</name>
<organism evidence="1 2">
    <name type="scientific">Pontibacter populi</name>
    <dbReference type="NCBI Taxonomy" id="890055"/>
    <lineage>
        <taxon>Bacteria</taxon>
        <taxon>Pseudomonadati</taxon>
        <taxon>Bacteroidota</taxon>
        <taxon>Cytophagia</taxon>
        <taxon>Cytophagales</taxon>
        <taxon>Hymenobacteraceae</taxon>
        <taxon>Pontibacter</taxon>
    </lineage>
</organism>
<evidence type="ECO:0000313" key="2">
    <source>
        <dbReference type="Proteomes" id="UP000774935"/>
    </source>
</evidence>
<evidence type="ECO:0008006" key="3">
    <source>
        <dbReference type="Google" id="ProtNLM"/>
    </source>
</evidence>
<dbReference type="EMBL" id="JAHWXQ010000003">
    <property type="protein sequence ID" value="MBW3366095.1"/>
    <property type="molecule type" value="Genomic_DNA"/>
</dbReference>
<comment type="caution">
    <text evidence="1">The sequence shown here is derived from an EMBL/GenBank/DDBJ whole genome shotgun (WGS) entry which is preliminary data.</text>
</comment>
<gene>
    <name evidence="1" type="ORF">KYK27_13615</name>
</gene>
<keyword evidence="2" id="KW-1185">Reference proteome</keyword>
<dbReference type="RefSeq" id="WP_199110586.1">
    <property type="nucleotide sequence ID" value="NZ_JAHWXQ010000003.1"/>
</dbReference>
<reference evidence="1 2" key="1">
    <citation type="submission" date="2021-07" db="EMBL/GenBank/DDBJ databases">
        <authorList>
            <person name="Kim M.K."/>
        </authorList>
    </citation>
    <scope>NUCLEOTIDE SEQUENCE [LARGE SCALE GENOMIC DNA]</scope>
    <source>
        <strain evidence="1 2">HLY7-15</strain>
    </source>
</reference>
<dbReference type="Proteomes" id="UP000774935">
    <property type="component" value="Unassembled WGS sequence"/>
</dbReference>
<evidence type="ECO:0000313" key="1">
    <source>
        <dbReference type="EMBL" id="MBW3366095.1"/>
    </source>
</evidence>
<sequence>MTGSAADLIELVVLRVVSLEENRHALKARASGGKTKAPNSCLLVDQAGISCRSGWLGMPYTILIYEANPTTIFPGSGIK</sequence>
<accession>A0ABS6XFZ2</accession>
<protein>
    <recommendedName>
        <fullName evidence="3">Transposase IS701-like DDE domain-containing protein</fullName>
    </recommendedName>
</protein>
<proteinExistence type="predicted"/>